<comment type="caution">
    <text evidence="1">The sequence shown here is derived from an EMBL/GenBank/DDBJ whole genome shotgun (WGS) entry which is preliminary data.</text>
</comment>
<proteinExistence type="predicted"/>
<organism evidence="1 2">
    <name type="scientific">Pleurotus cornucopiae</name>
    <name type="common">Cornucopia mushroom</name>
    <dbReference type="NCBI Taxonomy" id="5321"/>
    <lineage>
        <taxon>Eukaryota</taxon>
        <taxon>Fungi</taxon>
        <taxon>Dikarya</taxon>
        <taxon>Basidiomycota</taxon>
        <taxon>Agaricomycotina</taxon>
        <taxon>Agaricomycetes</taxon>
        <taxon>Agaricomycetidae</taxon>
        <taxon>Agaricales</taxon>
        <taxon>Pleurotineae</taxon>
        <taxon>Pleurotaceae</taxon>
        <taxon>Pleurotus</taxon>
    </lineage>
</organism>
<protein>
    <submittedName>
        <fullName evidence="1">Uncharacterized protein</fullName>
    </submittedName>
</protein>
<accession>A0ACB7IWK1</accession>
<dbReference type="EMBL" id="WQMT02000005">
    <property type="protein sequence ID" value="KAG9222627.1"/>
    <property type="molecule type" value="Genomic_DNA"/>
</dbReference>
<evidence type="ECO:0000313" key="1">
    <source>
        <dbReference type="EMBL" id="KAG9222627.1"/>
    </source>
</evidence>
<dbReference type="Proteomes" id="UP000824881">
    <property type="component" value="Unassembled WGS sequence"/>
</dbReference>
<gene>
    <name evidence="1" type="ORF">CCMSSC00406_0004541</name>
</gene>
<name>A0ACB7IWK1_PLECO</name>
<sequence>MARSAARVLPSFLRPVHRLHANTRVADHEDAVFQHTQPIGAVHAHWWSSVEDVPRKVILFIPGNPGLLDFYIPFLSALHSKDRRMSILAHSHAGHTPGFHTSPGSHRLLLQIQSAIEAFDAIKVEYGPDIPVTVIGHSIGSWITLQILKARSDTISGVFLLFPTITDIASSPNGRALSWVFPWAVTISRIANILRVIPLSCILSWIFRSWPAHQKSVLEGLLRSPSSILATLSMADDEMKLVRDLDTQLLQRNNHKVWMYFAQSDDWVGDSKDVILRSFQPDKGSVRVVHGHHGIPHAYCIEHGEQLADQCFDWLQALD</sequence>
<evidence type="ECO:0000313" key="2">
    <source>
        <dbReference type="Proteomes" id="UP000824881"/>
    </source>
</evidence>
<reference evidence="1 2" key="1">
    <citation type="journal article" date="2021" name="Appl. Environ. Microbiol.">
        <title>Genetic linkage and physical mapping for an oyster mushroom Pleurotus cornucopiae and QTL analysis for the trait cap color.</title>
        <authorList>
            <person name="Zhang Y."/>
            <person name="Gao W."/>
            <person name="Sonnenberg A."/>
            <person name="Chen Q."/>
            <person name="Zhang J."/>
            <person name="Huang C."/>
        </authorList>
    </citation>
    <scope>NUCLEOTIDE SEQUENCE [LARGE SCALE GENOMIC DNA]</scope>
    <source>
        <strain evidence="1">CCMSSC00406</strain>
    </source>
</reference>
<keyword evidence="2" id="KW-1185">Reference proteome</keyword>